<feature type="domain" description="Phosphoribosyltransferase" evidence="15">
    <location>
        <begin position="12"/>
        <end position="215"/>
    </location>
</feature>
<comment type="function">
    <text evidence="12">Catalyzes the conversion of uracil and 5-phospho-alpha-D-ribose 1-diphosphate (PRPP) to UMP and diphosphate.</text>
</comment>
<dbReference type="InterPro" id="IPR050137">
    <property type="entry name" value="PyrR_bifunctional"/>
</dbReference>
<evidence type="ECO:0000256" key="11">
    <source>
        <dbReference type="ARBA" id="ARBA00052919"/>
    </source>
</evidence>
<dbReference type="GO" id="GO:0005525">
    <property type="term" value="F:GTP binding"/>
    <property type="evidence" value="ECO:0007669"/>
    <property type="project" value="UniProtKB-KW"/>
</dbReference>
<proteinExistence type="inferred from homology"/>
<keyword evidence="8" id="KW-0547">Nucleotide-binding</keyword>
<keyword evidence="7 16" id="KW-0808">Transferase</keyword>
<dbReference type="EMBL" id="JAPDPJ010000004">
    <property type="protein sequence ID" value="MCW3785514.1"/>
    <property type="molecule type" value="Genomic_DNA"/>
</dbReference>
<gene>
    <name evidence="16" type="primary">upp</name>
    <name evidence="16" type="ORF">OM075_03495</name>
</gene>
<accession>A0AAE3M2F0</accession>
<keyword evidence="5" id="KW-0021">Allosteric enzyme</keyword>
<dbReference type="RefSeq" id="WP_301189085.1">
    <property type="nucleotide sequence ID" value="NZ_JAPDPJ010000004.1"/>
</dbReference>
<evidence type="ECO:0000256" key="12">
    <source>
        <dbReference type="ARBA" id="ARBA00056901"/>
    </source>
</evidence>
<evidence type="ECO:0000256" key="3">
    <source>
        <dbReference type="ARBA" id="ARBA00009516"/>
    </source>
</evidence>
<evidence type="ECO:0000259" key="15">
    <source>
        <dbReference type="Pfam" id="PF14681"/>
    </source>
</evidence>
<dbReference type="PANTHER" id="PTHR11608">
    <property type="entry name" value="BIFUNCTIONAL PROTEIN PYRR"/>
    <property type="match status" value="1"/>
</dbReference>
<evidence type="ECO:0000313" key="17">
    <source>
        <dbReference type="Proteomes" id="UP001209229"/>
    </source>
</evidence>
<sequence length="217" mass="24378">MDIHIFNKKNSLFNQFIAEIRDKEIQQDPLRFRRNIERMGEILAYEISKELSYTSIDVTTPLGTSHEFVYEENVVIATILRAGLPLHQGVLNYFDSAENCFVSAYRKYNEKGEFDIHIEYISSPSLEGKTVILTDPMLASGASMELAYKAILTKGKPKHIHIASIIGSEEGLEYIKENMAAENITLWIGAVDKTLNDKKYIVPGLGDAGDLAFGTKL</sequence>
<evidence type="ECO:0000256" key="2">
    <source>
        <dbReference type="ARBA" id="ARBA00005180"/>
    </source>
</evidence>
<dbReference type="GO" id="GO:0004845">
    <property type="term" value="F:uracil phosphoribosyltransferase activity"/>
    <property type="evidence" value="ECO:0007669"/>
    <property type="project" value="UniProtKB-EC"/>
</dbReference>
<dbReference type="Pfam" id="PF14681">
    <property type="entry name" value="UPRTase"/>
    <property type="match status" value="1"/>
</dbReference>
<evidence type="ECO:0000256" key="4">
    <source>
        <dbReference type="ARBA" id="ARBA00011894"/>
    </source>
</evidence>
<organism evidence="16 17">
    <name type="scientific">Plebeiibacterium sediminum</name>
    <dbReference type="NCBI Taxonomy" id="2992112"/>
    <lineage>
        <taxon>Bacteria</taxon>
        <taxon>Pseudomonadati</taxon>
        <taxon>Bacteroidota</taxon>
        <taxon>Bacteroidia</taxon>
        <taxon>Marinilabiliales</taxon>
        <taxon>Marinilabiliaceae</taxon>
        <taxon>Plebeiibacterium</taxon>
    </lineage>
</organism>
<evidence type="ECO:0000256" key="8">
    <source>
        <dbReference type="ARBA" id="ARBA00022741"/>
    </source>
</evidence>
<comment type="cofactor">
    <cofactor evidence="1">
        <name>Mg(2+)</name>
        <dbReference type="ChEBI" id="CHEBI:18420"/>
    </cofactor>
</comment>
<comment type="caution">
    <text evidence="16">The sequence shown here is derived from an EMBL/GenBank/DDBJ whole genome shotgun (WGS) entry which is preliminary data.</text>
</comment>
<comment type="pathway">
    <text evidence="2">Pyrimidine metabolism; UMP biosynthesis via salvage pathway; UMP from uracil: step 1/1.</text>
</comment>
<dbReference type="Proteomes" id="UP001209229">
    <property type="component" value="Unassembled WGS sequence"/>
</dbReference>
<evidence type="ECO:0000256" key="10">
    <source>
        <dbReference type="ARBA" id="ARBA00031082"/>
    </source>
</evidence>
<dbReference type="EC" id="2.4.2.9" evidence="4"/>
<evidence type="ECO:0000256" key="1">
    <source>
        <dbReference type="ARBA" id="ARBA00001946"/>
    </source>
</evidence>
<dbReference type="InterPro" id="IPR029057">
    <property type="entry name" value="PRTase-like"/>
</dbReference>
<keyword evidence="9" id="KW-0342">GTP-binding</keyword>
<evidence type="ECO:0000313" key="16">
    <source>
        <dbReference type="EMBL" id="MCW3785514.1"/>
    </source>
</evidence>
<name>A0AAE3M2F0_9BACT</name>
<protein>
    <recommendedName>
        <fullName evidence="13">Uracil phosphoribosyltransferase</fullName>
        <ecNumber evidence="4">2.4.2.9</ecNumber>
    </recommendedName>
    <alternativeName>
        <fullName evidence="10">UMP pyrophosphorylase</fullName>
    </alternativeName>
    <alternativeName>
        <fullName evidence="14">UPRTase</fullName>
    </alternativeName>
</protein>
<dbReference type="CDD" id="cd06223">
    <property type="entry name" value="PRTases_typeI"/>
    <property type="match status" value="1"/>
</dbReference>
<keyword evidence="17" id="KW-1185">Reference proteome</keyword>
<evidence type="ECO:0000256" key="6">
    <source>
        <dbReference type="ARBA" id="ARBA00022676"/>
    </source>
</evidence>
<evidence type="ECO:0000256" key="9">
    <source>
        <dbReference type="ARBA" id="ARBA00023134"/>
    </source>
</evidence>
<reference evidence="16" key="1">
    <citation type="submission" date="2022-10" db="EMBL/GenBank/DDBJ databases">
        <authorList>
            <person name="Yu W.X."/>
        </authorList>
    </citation>
    <scope>NUCLEOTIDE SEQUENCE</scope>
    <source>
        <strain evidence="16">AAT</strain>
    </source>
</reference>
<comment type="similarity">
    <text evidence="3">Belongs to the UPRTase family.</text>
</comment>
<dbReference type="InterPro" id="IPR000836">
    <property type="entry name" value="PRTase_dom"/>
</dbReference>
<dbReference type="PANTHER" id="PTHR11608:SF0">
    <property type="entry name" value="BIFUNCTIONAL PROTEIN PYRR"/>
    <property type="match status" value="1"/>
</dbReference>
<dbReference type="FunFam" id="3.40.50.2020:FF:000023">
    <property type="entry name" value="Probable uracil phosphoribosyltransferase"/>
    <property type="match status" value="1"/>
</dbReference>
<evidence type="ECO:0000256" key="14">
    <source>
        <dbReference type="ARBA" id="ARBA00079807"/>
    </source>
</evidence>
<keyword evidence="6 16" id="KW-0328">Glycosyltransferase</keyword>
<dbReference type="NCBIfam" id="NF001097">
    <property type="entry name" value="PRK00129.1"/>
    <property type="match status" value="1"/>
</dbReference>
<comment type="catalytic activity">
    <reaction evidence="11">
        <text>UMP + diphosphate = 5-phospho-alpha-D-ribose 1-diphosphate + uracil</text>
        <dbReference type="Rhea" id="RHEA:13017"/>
        <dbReference type="ChEBI" id="CHEBI:17568"/>
        <dbReference type="ChEBI" id="CHEBI:33019"/>
        <dbReference type="ChEBI" id="CHEBI:57865"/>
        <dbReference type="ChEBI" id="CHEBI:58017"/>
        <dbReference type="EC" id="2.4.2.9"/>
    </reaction>
</comment>
<dbReference type="SUPFAM" id="SSF53271">
    <property type="entry name" value="PRTase-like"/>
    <property type="match status" value="1"/>
</dbReference>
<evidence type="ECO:0000256" key="5">
    <source>
        <dbReference type="ARBA" id="ARBA00022533"/>
    </source>
</evidence>
<dbReference type="AlphaFoldDB" id="A0AAE3M2F0"/>
<evidence type="ECO:0000256" key="7">
    <source>
        <dbReference type="ARBA" id="ARBA00022679"/>
    </source>
</evidence>
<evidence type="ECO:0000256" key="13">
    <source>
        <dbReference type="ARBA" id="ARBA00072146"/>
    </source>
</evidence>
<dbReference type="Gene3D" id="3.40.50.2020">
    <property type="match status" value="1"/>
</dbReference>